<evidence type="ECO:0000256" key="4">
    <source>
        <dbReference type="RuleBase" id="RU362110"/>
    </source>
</evidence>
<proteinExistence type="inferred from homology"/>
<evidence type="ECO:0000256" key="2">
    <source>
        <dbReference type="ARBA" id="ARBA00022801"/>
    </source>
</evidence>
<keyword evidence="3 4" id="KW-0326">Glycosidase</keyword>
<dbReference type="Pfam" id="PF00251">
    <property type="entry name" value="Glyco_hydro_32N"/>
    <property type="match status" value="1"/>
</dbReference>
<evidence type="ECO:0000256" key="1">
    <source>
        <dbReference type="ARBA" id="ARBA00009902"/>
    </source>
</evidence>
<dbReference type="EMBL" id="MU167309">
    <property type="protein sequence ID" value="KAG0143853.1"/>
    <property type="molecule type" value="Genomic_DNA"/>
</dbReference>
<evidence type="ECO:0000256" key="3">
    <source>
        <dbReference type="ARBA" id="ARBA00023295"/>
    </source>
</evidence>
<gene>
    <name evidence="7" type="ORF">CROQUDRAFT_80665</name>
</gene>
<reference evidence="7" key="1">
    <citation type="submission" date="2013-11" db="EMBL/GenBank/DDBJ databases">
        <title>Genome sequence of the fusiform rust pathogen reveals effectors for host alternation and coevolution with pine.</title>
        <authorList>
            <consortium name="DOE Joint Genome Institute"/>
            <person name="Smith K."/>
            <person name="Pendleton A."/>
            <person name="Kubisiak T."/>
            <person name="Anderson C."/>
            <person name="Salamov A."/>
            <person name="Aerts A."/>
            <person name="Riley R."/>
            <person name="Clum A."/>
            <person name="Lindquist E."/>
            <person name="Ence D."/>
            <person name="Campbell M."/>
            <person name="Kronenberg Z."/>
            <person name="Feau N."/>
            <person name="Dhillon B."/>
            <person name="Hamelin R."/>
            <person name="Burleigh J."/>
            <person name="Smith J."/>
            <person name="Yandell M."/>
            <person name="Nelson C."/>
            <person name="Grigoriev I."/>
            <person name="Davis J."/>
        </authorList>
    </citation>
    <scope>NUCLEOTIDE SEQUENCE</scope>
    <source>
        <strain evidence="7">G11</strain>
    </source>
</reference>
<dbReference type="SUPFAM" id="SSF75005">
    <property type="entry name" value="Arabinanase/levansucrase/invertase"/>
    <property type="match status" value="1"/>
</dbReference>
<dbReference type="GO" id="GO:0005737">
    <property type="term" value="C:cytoplasm"/>
    <property type="evidence" value="ECO:0007669"/>
    <property type="project" value="TreeGrafter"/>
</dbReference>
<organism evidence="7 8">
    <name type="scientific">Cronartium quercuum f. sp. fusiforme G11</name>
    <dbReference type="NCBI Taxonomy" id="708437"/>
    <lineage>
        <taxon>Eukaryota</taxon>
        <taxon>Fungi</taxon>
        <taxon>Dikarya</taxon>
        <taxon>Basidiomycota</taxon>
        <taxon>Pucciniomycotina</taxon>
        <taxon>Pucciniomycetes</taxon>
        <taxon>Pucciniales</taxon>
        <taxon>Coleosporiaceae</taxon>
        <taxon>Cronartium</taxon>
    </lineage>
</organism>
<comment type="similarity">
    <text evidence="1 4">Belongs to the glycosyl hydrolase 32 family.</text>
</comment>
<name>A0A9P6NH06_9BASI</name>
<dbReference type="Gene3D" id="2.115.10.20">
    <property type="entry name" value="Glycosyl hydrolase domain, family 43"/>
    <property type="match status" value="1"/>
</dbReference>
<evidence type="ECO:0000259" key="6">
    <source>
        <dbReference type="Pfam" id="PF08244"/>
    </source>
</evidence>
<feature type="domain" description="Glycosyl hydrolase family 32 N-terminal" evidence="5">
    <location>
        <begin position="1"/>
        <end position="153"/>
    </location>
</feature>
<dbReference type="InterPro" id="IPR013148">
    <property type="entry name" value="Glyco_hydro_32_N"/>
</dbReference>
<evidence type="ECO:0000259" key="5">
    <source>
        <dbReference type="Pfam" id="PF00251"/>
    </source>
</evidence>
<dbReference type="SUPFAM" id="SSF49899">
    <property type="entry name" value="Concanavalin A-like lectins/glucanases"/>
    <property type="match status" value="1"/>
</dbReference>
<dbReference type="Gene3D" id="2.60.120.560">
    <property type="entry name" value="Exo-inulinase, domain 1"/>
    <property type="match status" value="1"/>
</dbReference>
<dbReference type="CDD" id="cd18621">
    <property type="entry name" value="GH32_XdINV-like"/>
    <property type="match status" value="1"/>
</dbReference>
<protein>
    <submittedName>
        <fullName evidence="7">Uncharacterized protein</fullName>
    </submittedName>
</protein>
<evidence type="ECO:0000313" key="8">
    <source>
        <dbReference type="Proteomes" id="UP000886653"/>
    </source>
</evidence>
<dbReference type="InterPro" id="IPR001362">
    <property type="entry name" value="Glyco_hydro_32"/>
</dbReference>
<dbReference type="GO" id="GO:0004575">
    <property type="term" value="F:sucrose alpha-glucosidase activity"/>
    <property type="evidence" value="ECO:0007669"/>
    <property type="project" value="TreeGrafter"/>
</dbReference>
<dbReference type="Pfam" id="PF08244">
    <property type="entry name" value="Glyco_hydro_32C"/>
    <property type="match status" value="1"/>
</dbReference>
<dbReference type="PANTHER" id="PTHR42800">
    <property type="entry name" value="EXOINULINASE INUD (AFU_ORTHOLOGUE AFUA_5G00480)"/>
    <property type="match status" value="1"/>
</dbReference>
<dbReference type="AlphaFoldDB" id="A0A9P6NH06"/>
<keyword evidence="8" id="KW-1185">Reference proteome</keyword>
<evidence type="ECO:0000313" key="7">
    <source>
        <dbReference type="EMBL" id="KAG0143853.1"/>
    </source>
</evidence>
<comment type="caution">
    <text evidence="7">The sequence shown here is derived from an EMBL/GenBank/DDBJ whole genome shotgun (WGS) entry which is preliminary data.</text>
</comment>
<dbReference type="Proteomes" id="UP000886653">
    <property type="component" value="Unassembled WGS sequence"/>
</dbReference>
<keyword evidence="2 4" id="KW-0378">Hydrolase</keyword>
<feature type="domain" description="Glycosyl hydrolase family 32 C-terminal" evidence="6">
    <location>
        <begin position="452"/>
        <end position="584"/>
    </location>
</feature>
<dbReference type="GO" id="GO:0005987">
    <property type="term" value="P:sucrose catabolic process"/>
    <property type="evidence" value="ECO:0007669"/>
    <property type="project" value="TreeGrafter"/>
</dbReference>
<dbReference type="OrthoDB" id="202537at2759"/>
<dbReference type="SMART" id="SM00640">
    <property type="entry name" value="Glyco_32"/>
    <property type="match status" value="1"/>
</dbReference>
<dbReference type="InterPro" id="IPR023296">
    <property type="entry name" value="Glyco_hydro_beta-prop_sf"/>
</dbReference>
<dbReference type="InterPro" id="IPR013189">
    <property type="entry name" value="Glyco_hydro_32_C"/>
</dbReference>
<dbReference type="InterPro" id="IPR013320">
    <property type="entry name" value="ConA-like_dom_sf"/>
</dbReference>
<accession>A0A9P6NH06</accession>
<sequence>MNDPMGIFQTKNGSWHIGYECQPNRYEYGNISQCSASTTDFTYFNDYRSWKDPTTLAPSQLYDIRGIFDGNVIKEGYKGLPTLLYSSAYTSAIGWNTSPPEIEGAETQSMAYTEDDGETWIKLPFEEKGNPVIYSWPEKNLTNFRDPFFFESEDFLTFYSNSSIHHKIPSRLADEVNQGDKEPQGSKFLIISSGIRGDSDSSGVPAGPRLFLYRQTEEDNVLDWTYLGTLIELPQNLVQPSPWRGAWGVNFELSSLFRLDERGRHIQDTNSIHQLDILLAGSEGARDGSHEDHWPLWWAINYDYSRPDGDLKAKIEFGGVIDWGRAYAFSAFTGADNRQIVVGFTYETGVLAAQKGSLGAFTLFRDVFVKVIRNVLPGTPELNEPNPSWAVKTEQDGSKSIVTYGQKIVQETLTAYKKESTISKPDGRTLDVGAVTDSQTVPTNVVGFEIQPSDKYYAITAQLDFHGSRENSMDRSSMVRGGFRVLASDKEWTDIYYDPSEEALVVSRLKSSLISDYENFSDRGKLRLWPIRDPVTNTTSMESLNLTIIVDNRVLEVYANDQTVITTQVYPWLMNSTAVSFFVQAPEGWNTTSQHLMNTKDYQTPNKTSTFHPHHSVTFSNVELWDGLLNAWPNRPRDSSLAGSFGHQKNISIYGLWSGV</sequence>
<dbReference type="PANTHER" id="PTHR42800:SF3">
    <property type="entry name" value="GLYCOSYL HYDROLASE FAMILY 32 N-TERMINAL DOMAIN-CONTAINING PROTEIN"/>
    <property type="match status" value="1"/>
</dbReference>